<comment type="caution">
    <text evidence="4">The sequence shown here is derived from an EMBL/GenBank/DDBJ whole genome shotgun (WGS) entry which is preliminary data.</text>
</comment>
<evidence type="ECO:0000256" key="3">
    <source>
        <dbReference type="SAM" id="SignalP"/>
    </source>
</evidence>
<feature type="signal peptide" evidence="3">
    <location>
        <begin position="1"/>
        <end position="25"/>
    </location>
</feature>
<feature type="transmembrane region" description="Helical" evidence="2">
    <location>
        <begin position="606"/>
        <end position="635"/>
    </location>
</feature>
<feature type="region of interest" description="Disordered" evidence="1">
    <location>
        <begin position="121"/>
        <end position="141"/>
    </location>
</feature>
<sequence length="658" mass="74192">MTNIMLSLWLTLLIACLLQPTTVYCFGPQSLVSKHHHHQYQPQQQIPHQSSLPNDTPSTEHQKSSPMYQTSLLQDELRLQEERKKNRTLPATPQRSFFPMYPKSLLENRDLLKEFANLDPDSLRLSSSPSEPSGDDEDDSGIDPAWLLKVWQDMKSFYLPSAKYIDNQDCEKDTSDINIILHYKKLLRPILKRAALVDLASPLPFSYGTCMPSTCTSDNLLVRPLPSTCTSDNLLVNPGGIFGVLIVMLTSCDVILLQLQQSPREVLLGFSLYTNLRKVFTYDNQSGADLITCLPALRVLTMCWIIICHQYEANFDFLANTFDSLRVIPGPSHKPGGDQWVAVSGPFLFMTGLVLTYRLLPTITSHRPATQLLLFCTAFLRRFFRLAPTIFCVSLFCASLLRFLAYGPRAQVLRSFSQDQCADHWWKDPLFVNNFILGENKGFNVNDVSGEGRVGELELGDAAGYPGAPDYHHRLQPPSFTTPLHTVIVVLGYVAAVSLGLILVLGLYPYNHVFPDEKYINYPTMSAVYGALARPVWGLCVAWVVFTCHTGNADMVDRILSYPGWRPLARLTFCMYLVAPVVQLWWSSVQYVPNYYNYLNKLFESAGVMFIAGVVSILLTCIIELPVNFVFDLFIPSSAKKQERMVKMVTPSKVSHDI</sequence>
<name>A0A8J5JQN6_HOMAM</name>
<feature type="compositionally biased region" description="Low complexity" evidence="1">
    <location>
        <begin position="40"/>
        <end position="49"/>
    </location>
</feature>
<feature type="region of interest" description="Disordered" evidence="1">
    <location>
        <begin position="36"/>
        <end position="69"/>
    </location>
</feature>
<protein>
    <submittedName>
        <fullName evidence="4">Nose resistant to fluoxetine protein 6-like 3</fullName>
    </submittedName>
</protein>
<evidence type="ECO:0000256" key="1">
    <source>
        <dbReference type="SAM" id="MobiDB-lite"/>
    </source>
</evidence>
<proteinExistence type="predicted"/>
<keyword evidence="2" id="KW-0472">Membrane</keyword>
<evidence type="ECO:0000313" key="4">
    <source>
        <dbReference type="EMBL" id="KAG7159895.1"/>
    </source>
</evidence>
<gene>
    <name evidence="4" type="primary">nrf-6-L3</name>
    <name evidence="4" type="ORF">Hamer_G017327</name>
</gene>
<dbReference type="AlphaFoldDB" id="A0A8J5JQN6"/>
<accession>A0A8J5JQN6</accession>
<feature type="transmembrane region" description="Helical" evidence="2">
    <location>
        <begin position="484"/>
        <end position="508"/>
    </location>
</feature>
<organism evidence="4 5">
    <name type="scientific">Homarus americanus</name>
    <name type="common">American lobster</name>
    <dbReference type="NCBI Taxonomy" id="6706"/>
    <lineage>
        <taxon>Eukaryota</taxon>
        <taxon>Metazoa</taxon>
        <taxon>Ecdysozoa</taxon>
        <taxon>Arthropoda</taxon>
        <taxon>Crustacea</taxon>
        <taxon>Multicrustacea</taxon>
        <taxon>Malacostraca</taxon>
        <taxon>Eumalacostraca</taxon>
        <taxon>Eucarida</taxon>
        <taxon>Decapoda</taxon>
        <taxon>Pleocyemata</taxon>
        <taxon>Astacidea</taxon>
        <taxon>Nephropoidea</taxon>
        <taxon>Nephropidae</taxon>
        <taxon>Homarus</taxon>
    </lineage>
</organism>
<dbReference type="PANTHER" id="PTHR11161:SF0">
    <property type="entry name" value="O-ACYLTRANSFERASE LIKE PROTEIN"/>
    <property type="match status" value="1"/>
</dbReference>
<keyword evidence="2" id="KW-1133">Transmembrane helix</keyword>
<feature type="transmembrane region" description="Helical" evidence="2">
    <location>
        <begin position="383"/>
        <end position="405"/>
    </location>
</feature>
<reference evidence="4" key="1">
    <citation type="journal article" date="2021" name="Sci. Adv.">
        <title>The American lobster genome reveals insights on longevity, neural, and immune adaptations.</title>
        <authorList>
            <person name="Polinski J.M."/>
            <person name="Zimin A.V."/>
            <person name="Clark K.F."/>
            <person name="Kohn A.B."/>
            <person name="Sadowski N."/>
            <person name="Timp W."/>
            <person name="Ptitsyn A."/>
            <person name="Khanna P."/>
            <person name="Romanova D.Y."/>
            <person name="Williams P."/>
            <person name="Greenwood S.J."/>
            <person name="Moroz L.L."/>
            <person name="Walt D.R."/>
            <person name="Bodnar A.G."/>
        </authorList>
    </citation>
    <scope>NUCLEOTIDE SEQUENCE</scope>
    <source>
        <strain evidence="4">GMGI-L3</strain>
    </source>
</reference>
<keyword evidence="2" id="KW-0812">Transmembrane</keyword>
<keyword evidence="5" id="KW-1185">Reference proteome</keyword>
<feature type="transmembrane region" description="Helical" evidence="2">
    <location>
        <begin position="567"/>
        <end position="586"/>
    </location>
</feature>
<feature type="transmembrane region" description="Helical" evidence="2">
    <location>
        <begin position="528"/>
        <end position="546"/>
    </location>
</feature>
<feature type="chain" id="PRO_5035190292" evidence="3">
    <location>
        <begin position="26"/>
        <end position="658"/>
    </location>
</feature>
<evidence type="ECO:0000313" key="5">
    <source>
        <dbReference type="Proteomes" id="UP000747542"/>
    </source>
</evidence>
<dbReference type="InterPro" id="IPR052728">
    <property type="entry name" value="O2_lipid_transport_reg"/>
</dbReference>
<dbReference type="Proteomes" id="UP000747542">
    <property type="component" value="Unassembled WGS sequence"/>
</dbReference>
<evidence type="ECO:0000256" key="2">
    <source>
        <dbReference type="SAM" id="Phobius"/>
    </source>
</evidence>
<keyword evidence="3" id="KW-0732">Signal</keyword>
<feature type="compositionally biased region" description="Low complexity" evidence="1">
    <location>
        <begin position="121"/>
        <end position="132"/>
    </location>
</feature>
<dbReference type="EMBL" id="JAHLQT010031743">
    <property type="protein sequence ID" value="KAG7159895.1"/>
    <property type="molecule type" value="Genomic_DNA"/>
</dbReference>
<dbReference type="PANTHER" id="PTHR11161">
    <property type="entry name" value="O-ACYLTRANSFERASE"/>
    <property type="match status" value="1"/>
</dbReference>